<dbReference type="AlphaFoldDB" id="A0A6I6AMX8"/>
<protein>
    <submittedName>
        <fullName evidence="1">Uncharacterized protein</fullName>
    </submittedName>
</protein>
<evidence type="ECO:0000313" key="1">
    <source>
        <dbReference type="EMBL" id="QGQ25809.1"/>
    </source>
</evidence>
<dbReference type="Proteomes" id="UP000427281">
    <property type="component" value="Chromosome"/>
</dbReference>
<accession>A0A6I6AMX8</accession>
<sequence>MKKLEIEIKCPSCRRVLKQQLDQMKHGRSRRCTCGCEIVFEGNDGPSAQQALDEFERDLKRIFK</sequence>
<dbReference type="KEGG" id="gim:F1728_25430"/>
<dbReference type="EMBL" id="CP043930">
    <property type="protein sequence ID" value="QGQ25809.1"/>
    <property type="molecule type" value="Genomic_DNA"/>
</dbReference>
<reference evidence="1 2" key="1">
    <citation type="submission" date="2019-09" db="EMBL/GenBank/DDBJ databases">
        <title>Gimesia benthica sp. nov., a novel bacterium isolated from deep-sea water of the Northwest Indian Ocean.</title>
        <authorList>
            <person name="Dai X."/>
        </authorList>
    </citation>
    <scope>NUCLEOTIDE SEQUENCE [LARGE SCALE GENOMIC DNA]</scope>
    <source>
        <strain evidence="1 2">E7</strain>
    </source>
</reference>
<gene>
    <name evidence="1" type="ORF">F1728_25430</name>
</gene>
<evidence type="ECO:0000313" key="2">
    <source>
        <dbReference type="Proteomes" id="UP000427281"/>
    </source>
</evidence>
<name>A0A6I6AMX8_9PLAN</name>
<organism evidence="1 2">
    <name type="scientific">Gimesia benthica</name>
    <dbReference type="NCBI Taxonomy" id="2608982"/>
    <lineage>
        <taxon>Bacteria</taxon>
        <taxon>Pseudomonadati</taxon>
        <taxon>Planctomycetota</taxon>
        <taxon>Planctomycetia</taxon>
        <taxon>Planctomycetales</taxon>
        <taxon>Planctomycetaceae</taxon>
        <taxon>Gimesia</taxon>
    </lineage>
</organism>
<keyword evidence="2" id="KW-1185">Reference proteome</keyword>
<dbReference type="RefSeq" id="WP_155366405.1">
    <property type="nucleotide sequence ID" value="NZ_CP043930.1"/>
</dbReference>
<proteinExistence type="predicted"/>